<dbReference type="Proteomes" id="UP001060085">
    <property type="component" value="Linkage Group LG04"/>
</dbReference>
<reference evidence="2" key="1">
    <citation type="journal article" date="2023" name="Nat. Plants">
        <title>Single-cell RNA sequencing provides a high-resolution roadmap for understanding the multicellular compartmentation of specialized metabolism.</title>
        <authorList>
            <person name="Sun S."/>
            <person name="Shen X."/>
            <person name="Li Y."/>
            <person name="Li Y."/>
            <person name="Wang S."/>
            <person name="Li R."/>
            <person name="Zhang H."/>
            <person name="Shen G."/>
            <person name="Guo B."/>
            <person name="Wei J."/>
            <person name="Xu J."/>
            <person name="St-Pierre B."/>
            <person name="Chen S."/>
            <person name="Sun C."/>
        </authorList>
    </citation>
    <scope>NUCLEOTIDE SEQUENCE [LARGE SCALE GENOMIC DNA]</scope>
</reference>
<sequence length="136" mass="15387">MGLKPINTWSLIKQGLRISCVVENLEGQGQGQANVKLMESSIVKEIIKTHAMEEKKRVEQGSFNEEQSVIESIDTSLEESKCKKSVVSTKETVGKTKESECLTENNKSFKDEQVEDKQYEIEKCKKSKEEMSLIVV</sequence>
<dbReference type="EMBL" id="CM044704">
    <property type="protein sequence ID" value="KAI5669375.1"/>
    <property type="molecule type" value="Genomic_DNA"/>
</dbReference>
<keyword evidence="2" id="KW-1185">Reference proteome</keyword>
<evidence type="ECO:0000313" key="2">
    <source>
        <dbReference type="Proteomes" id="UP001060085"/>
    </source>
</evidence>
<evidence type="ECO:0000313" key="1">
    <source>
        <dbReference type="EMBL" id="KAI5669375.1"/>
    </source>
</evidence>
<gene>
    <name evidence="1" type="ORF">M9H77_19228</name>
</gene>
<accession>A0ACC0B9R0</accession>
<name>A0ACC0B9R0_CATRO</name>
<comment type="caution">
    <text evidence="1">The sequence shown here is derived from an EMBL/GenBank/DDBJ whole genome shotgun (WGS) entry which is preliminary data.</text>
</comment>
<organism evidence="1 2">
    <name type="scientific">Catharanthus roseus</name>
    <name type="common">Madagascar periwinkle</name>
    <name type="synonym">Vinca rosea</name>
    <dbReference type="NCBI Taxonomy" id="4058"/>
    <lineage>
        <taxon>Eukaryota</taxon>
        <taxon>Viridiplantae</taxon>
        <taxon>Streptophyta</taxon>
        <taxon>Embryophyta</taxon>
        <taxon>Tracheophyta</taxon>
        <taxon>Spermatophyta</taxon>
        <taxon>Magnoliopsida</taxon>
        <taxon>eudicotyledons</taxon>
        <taxon>Gunneridae</taxon>
        <taxon>Pentapetalae</taxon>
        <taxon>asterids</taxon>
        <taxon>lamiids</taxon>
        <taxon>Gentianales</taxon>
        <taxon>Apocynaceae</taxon>
        <taxon>Rauvolfioideae</taxon>
        <taxon>Vinceae</taxon>
        <taxon>Catharanthinae</taxon>
        <taxon>Catharanthus</taxon>
    </lineage>
</organism>
<proteinExistence type="predicted"/>
<protein>
    <submittedName>
        <fullName evidence="1">Uncharacterized protein</fullName>
    </submittedName>
</protein>